<dbReference type="Proteomes" id="UP001501218">
    <property type="component" value="Unassembled WGS sequence"/>
</dbReference>
<evidence type="ECO:0000256" key="1">
    <source>
        <dbReference type="ARBA" id="ARBA00004193"/>
    </source>
</evidence>
<sequence length="145" mass="16113">MLDPRGVLRQRPSIEDISAQYRRMQQRVIELLDQALGPMDWTVVEPESPRNCTSFPGIAEAESRLLEAWRSPRSITDDDWPRAMGIVRSITAEHGFEPPEIVINRSGDHEVTGNDTYGAVYSFGTATGTELSVTTGCHLRAARTA</sequence>
<dbReference type="EMBL" id="BAAARA010000001">
    <property type="protein sequence ID" value="GAA2332296.1"/>
    <property type="molecule type" value="Genomic_DNA"/>
</dbReference>
<keyword evidence="4" id="KW-0472">Membrane</keyword>
<evidence type="ECO:0000256" key="3">
    <source>
        <dbReference type="ARBA" id="ARBA00022729"/>
    </source>
</evidence>
<keyword evidence="5" id="KW-0564">Palmitate</keyword>
<reference evidence="8" key="1">
    <citation type="journal article" date="2019" name="Int. J. Syst. Evol. Microbiol.">
        <title>The Global Catalogue of Microorganisms (GCM) 10K type strain sequencing project: providing services to taxonomists for standard genome sequencing and annotation.</title>
        <authorList>
            <consortium name="The Broad Institute Genomics Platform"/>
            <consortium name="The Broad Institute Genome Sequencing Center for Infectious Disease"/>
            <person name="Wu L."/>
            <person name="Ma J."/>
        </authorList>
    </citation>
    <scope>NUCLEOTIDE SEQUENCE [LARGE SCALE GENOMIC DNA]</scope>
    <source>
        <strain evidence="8">JCM 16221</strain>
    </source>
</reference>
<gene>
    <name evidence="7" type="ORF">GCM10009854_04430</name>
</gene>
<protein>
    <recommendedName>
        <fullName evidence="9">LppA-like lipoprotein</fullName>
    </recommendedName>
</protein>
<evidence type="ECO:0000256" key="4">
    <source>
        <dbReference type="ARBA" id="ARBA00023136"/>
    </source>
</evidence>
<proteinExistence type="predicted"/>
<dbReference type="Pfam" id="PF16708">
    <property type="entry name" value="LppA"/>
    <property type="match status" value="1"/>
</dbReference>
<keyword evidence="8" id="KW-1185">Reference proteome</keyword>
<dbReference type="InterPro" id="IPR032018">
    <property type="entry name" value="LppA/LppB/LprP"/>
</dbReference>
<evidence type="ECO:0000256" key="6">
    <source>
        <dbReference type="ARBA" id="ARBA00023288"/>
    </source>
</evidence>
<organism evidence="7 8">
    <name type="scientific">Saccharopolyspora halophila</name>
    <dbReference type="NCBI Taxonomy" id="405551"/>
    <lineage>
        <taxon>Bacteria</taxon>
        <taxon>Bacillati</taxon>
        <taxon>Actinomycetota</taxon>
        <taxon>Actinomycetes</taxon>
        <taxon>Pseudonocardiales</taxon>
        <taxon>Pseudonocardiaceae</taxon>
        <taxon>Saccharopolyspora</taxon>
    </lineage>
</organism>
<evidence type="ECO:0000313" key="7">
    <source>
        <dbReference type="EMBL" id="GAA2332296.1"/>
    </source>
</evidence>
<evidence type="ECO:0000256" key="5">
    <source>
        <dbReference type="ARBA" id="ARBA00023139"/>
    </source>
</evidence>
<dbReference type="Gene3D" id="3.30.2030.20">
    <property type="match status" value="1"/>
</dbReference>
<name>A0ABP5SIW1_9PSEU</name>
<evidence type="ECO:0008006" key="9">
    <source>
        <dbReference type="Google" id="ProtNLM"/>
    </source>
</evidence>
<dbReference type="RefSeq" id="WP_344125893.1">
    <property type="nucleotide sequence ID" value="NZ_BAAARA010000001.1"/>
</dbReference>
<accession>A0ABP5SIW1</accession>
<keyword evidence="2" id="KW-1003">Cell membrane</keyword>
<keyword evidence="3" id="KW-0732">Signal</keyword>
<evidence type="ECO:0000256" key="2">
    <source>
        <dbReference type="ARBA" id="ARBA00022475"/>
    </source>
</evidence>
<comment type="caution">
    <text evidence="7">The sequence shown here is derived from an EMBL/GenBank/DDBJ whole genome shotgun (WGS) entry which is preliminary data.</text>
</comment>
<comment type="subcellular location">
    <subcellularLocation>
        <location evidence="1">Cell membrane</location>
        <topology evidence="1">Lipid-anchor</topology>
    </subcellularLocation>
</comment>
<keyword evidence="6" id="KW-0449">Lipoprotein</keyword>
<evidence type="ECO:0000313" key="8">
    <source>
        <dbReference type="Proteomes" id="UP001501218"/>
    </source>
</evidence>